<reference evidence="4" key="1">
    <citation type="submission" date="2025-08" db="UniProtKB">
        <authorList>
            <consortium name="RefSeq"/>
        </authorList>
    </citation>
    <scope>IDENTIFICATION</scope>
    <source>
        <tissue evidence="4">Gonads</tissue>
    </source>
</reference>
<feature type="region of interest" description="Disordered" evidence="1">
    <location>
        <begin position="105"/>
        <end position="131"/>
    </location>
</feature>
<evidence type="ECO:0000256" key="2">
    <source>
        <dbReference type="SAM" id="SignalP"/>
    </source>
</evidence>
<sequence length="131" mass="15286">MAFYNVLFFSLTVVFSTTECLPAPGGSVHHVHHRIHVPQKIKTVYHTKIIKVPEHHHHFHEKEKIVIEKEAPKTEHHAVSIKDDEYDFAESTNVYKKKRYVRPPATASKSTKFKKTKIVNYSRRPKSKDKS</sequence>
<evidence type="ECO:0000313" key="3">
    <source>
        <dbReference type="Proteomes" id="UP000504635"/>
    </source>
</evidence>
<accession>A0A6J2YH80</accession>
<dbReference type="InParanoid" id="A0A6J2YH80"/>
<keyword evidence="3" id="KW-1185">Reference proteome</keyword>
<name>A0A6J2YH80_SITOR</name>
<dbReference type="AlphaFoldDB" id="A0A6J2YH80"/>
<dbReference type="OrthoDB" id="6778459at2759"/>
<evidence type="ECO:0000256" key="1">
    <source>
        <dbReference type="SAM" id="MobiDB-lite"/>
    </source>
</evidence>
<dbReference type="GeneID" id="115887353"/>
<feature type="chain" id="PRO_5026765113" evidence="2">
    <location>
        <begin position="17"/>
        <end position="131"/>
    </location>
</feature>
<dbReference type="RefSeq" id="XP_030762631.1">
    <property type="nucleotide sequence ID" value="XM_030906771.1"/>
</dbReference>
<proteinExistence type="predicted"/>
<dbReference type="KEGG" id="soy:115887353"/>
<dbReference type="Proteomes" id="UP000504635">
    <property type="component" value="Unplaced"/>
</dbReference>
<organism evidence="3 4">
    <name type="scientific">Sitophilus oryzae</name>
    <name type="common">Rice weevil</name>
    <name type="synonym">Curculio oryzae</name>
    <dbReference type="NCBI Taxonomy" id="7048"/>
    <lineage>
        <taxon>Eukaryota</taxon>
        <taxon>Metazoa</taxon>
        <taxon>Ecdysozoa</taxon>
        <taxon>Arthropoda</taxon>
        <taxon>Hexapoda</taxon>
        <taxon>Insecta</taxon>
        <taxon>Pterygota</taxon>
        <taxon>Neoptera</taxon>
        <taxon>Endopterygota</taxon>
        <taxon>Coleoptera</taxon>
        <taxon>Polyphaga</taxon>
        <taxon>Cucujiformia</taxon>
        <taxon>Curculionidae</taxon>
        <taxon>Dryophthorinae</taxon>
        <taxon>Sitophilus</taxon>
    </lineage>
</organism>
<keyword evidence="2" id="KW-0732">Signal</keyword>
<gene>
    <name evidence="4" type="primary">LOC115887353</name>
</gene>
<feature type="compositionally biased region" description="Basic residues" evidence="1">
    <location>
        <begin position="111"/>
        <end position="131"/>
    </location>
</feature>
<feature type="signal peptide" evidence="2">
    <location>
        <begin position="1"/>
        <end position="16"/>
    </location>
</feature>
<evidence type="ECO:0000313" key="4">
    <source>
        <dbReference type="RefSeq" id="XP_030762631.1"/>
    </source>
</evidence>
<protein>
    <submittedName>
        <fullName evidence="4">Uncharacterized protein LOC115887353</fullName>
    </submittedName>
</protein>